<feature type="domain" description="HTH araC/xylS-type" evidence="4">
    <location>
        <begin position="192"/>
        <end position="290"/>
    </location>
</feature>
<keyword evidence="1" id="KW-0805">Transcription regulation</keyword>
<gene>
    <name evidence="5" type="ORF">FC093_20770</name>
</gene>
<dbReference type="PROSITE" id="PS00041">
    <property type="entry name" value="HTH_ARAC_FAMILY_1"/>
    <property type="match status" value="1"/>
</dbReference>
<dbReference type="AlphaFoldDB" id="A0A4V5UUU8"/>
<dbReference type="EMBL" id="SZQL01000024">
    <property type="protein sequence ID" value="TKK65103.1"/>
    <property type="molecule type" value="Genomic_DNA"/>
</dbReference>
<evidence type="ECO:0000256" key="2">
    <source>
        <dbReference type="ARBA" id="ARBA00023125"/>
    </source>
</evidence>
<dbReference type="GO" id="GO:0043565">
    <property type="term" value="F:sequence-specific DNA binding"/>
    <property type="evidence" value="ECO:0007669"/>
    <property type="project" value="InterPro"/>
</dbReference>
<dbReference type="Proteomes" id="UP000305848">
    <property type="component" value="Unassembled WGS sequence"/>
</dbReference>
<dbReference type="InterPro" id="IPR018062">
    <property type="entry name" value="HTH_AraC-typ_CS"/>
</dbReference>
<dbReference type="RefSeq" id="WP_137263740.1">
    <property type="nucleotide sequence ID" value="NZ_SZQL01000024.1"/>
</dbReference>
<protein>
    <submittedName>
        <fullName evidence="5">AraC family transcriptional regulator</fullName>
    </submittedName>
</protein>
<sequence>MLNYYRYLPLSDLDEQWGLSVLNAGCTSIKPNQLYPYKEHPAHHYFSWENGRILNEYQLVYITCGEGIFESSSMGKTTVKEGSVILLFPGEWHRYKPNDDMGWDEYWVGFKGTIAENIFKESFFARKEAVLFIGFKEGIVTLLTEIMEQTKKEKPGYQPLISGAVLYMLGKIHTICKQQQIQQEDNVHLIINKAILLLRNRMDEQIVMQNIAAELQVSYAWFRKMFKLYTGMAPQQYLIQLKIEKAKMLLNDLNRSVKEIAYELNFEYPLNFSKLFKEKVGLSPEQYRKKFIIINEAGAVTSGKPSKQ</sequence>
<keyword evidence="3" id="KW-0804">Transcription</keyword>
<dbReference type="Gene3D" id="2.60.120.280">
    <property type="entry name" value="Regulatory protein AraC"/>
    <property type="match status" value="1"/>
</dbReference>
<dbReference type="PROSITE" id="PS01124">
    <property type="entry name" value="HTH_ARAC_FAMILY_2"/>
    <property type="match status" value="1"/>
</dbReference>
<evidence type="ECO:0000313" key="6">
    <source>
        <dbReference type="Proteomes" id="UP000305848"/>
    </source>
</evidence>
<comment type="caution">
    <text evidence="5">The sequence shown here is derived from an EMBL/GenBank/DDBJ whole genome shotgun (WGS) entry which is preliminary data.</text>
</comment>
<reference evidence="5 6" key="1">
    <citation type="submission" date="2019-05" db="EMBL/GenBank/DDBJ databases">
        <title>Panacibacter sp. strain 17mud1-8 Genome sequencing and assembly.</title>
        <authorList>
            <person name="Chhetri G."/>
        </authorList>
    </citation>
    <scope>NUCLEOTIDE SEQUENCE [LARGE SCALE GENOMIC DNA]</scope>
    <source>
        <strain evidence="5 6">17mud1-8</strain>
    </source>
</reference>
<name>A0A4V5UUU8_9BACT</name>
<accession>A0A4V5UUU8</accession>
<dbReference type="InterPro" id="IPR018060">
    <property type="entry name" value="HTH_AraC"/>
</dbReference>
<evidence type="ECO:0000259" key="4">
    <source>
        <dbReference type="PROSITE" id="PS01124"/>
    </source>
</evidence>
<dbReference type="SUPFAM" id="SSF46689">
    <property type="entry name" value="Homeodomain-like"/>
    <property type="match status" value="2"/>
</dbReference>
<dbReference type="Gene3D" id="1.10.10.60">
    <property type="entry name" value="Homeodomain-like"/>
    <property type="match status" value="2"/>
</dbReference>
<dbReference type="Pfam" id="PF02311">
    <property type="entry name" value="AraC_binding"/>
    <property type="match status" value="1"/>
</dbReference>
<dbReference type="SUPFAM" id="SSF51215">
    <property type="entry name" value="Regulatory protein AraC"/>
    <property type="match status" value="1"/>
</dbReference>
<evidence type="ECO:0000256" key="3">
    <source>
        <dbReference type="ARBA" id="ARBA00023163"/>
    </source>
</evidence>
<dbReference type="InterPro" id="IPR037923">
    <property type="entry name" value="HTH-like"/>
</dbReference>
<dbReference type="SMART" id="SM00342">
    <property type="entry name" value="HTH_ARAC"/>
    <property type="match status" value="1"/>
</dbReference>
<proteinExistence type="predicted"/>
<evidence type="ECO:0000256" key="1">
    <source>
        <dbReference type="ARBA" id="ARBA00023015"/>
    </source>
</evidence>
<organism evidence="5 6">
    <name type="scientific">Ilyomonas limi</name>
    <dbReference type="NCBI Taxonomy" id="2575867"/>
    <lineage>
        <taxon>Bacteria</taxon>
        <taxon>Pseudomonadati</taxon>
        <taxon>Bacteroidota</taxon>
        <taxon>Chitinophagia</taxon>
        <taxon>Chitinophagales</taxon>
        <taxon>Chitinophagaceae</taxon>
        <taxon>Ilyomonas</taxon>
    </lineage>
</organism>
<dbReference type="PANTHER" id="PTHR43280:SF30">
    <property type="entry name" value="MMSAB OPERON REGULATORY PROTEIN"/>
    <property type="match status" value="1"/>
</dbReference>
<dbReference type="InterPro" id="IPR003313">
    <property type="entry name" value="AraC-bd"/>
</dbReference>
<evidence type="ECO:0000313" key="5">
    <source>
        <dbReference type="EMBL" id="TKK65103.1"/>
    </source>
</evidence>
<keyword evidence="6" id="KW-1185">Reference proteome</keyword>
<dbReference type="Pfam" id="PF12833">
    <property type="entry name" value="HTH_18"/>
    <property type="match status" value="1"/>
</dbReference>
<dbReference type="InterPro" id="IPR009057">
    <property type="entry name" value="Homeodomain-like_sf"/>
</dbReference>
<keyword evidence="2" id="KW-0238">DNA-binding</keyword>
<dbReference type="OrthoDB" id="9782911at2"/>
<dbReference type="GO" id="GO:0003700">
    <property type="term" value="F:DNA-binding transcription factor activity"/>
    <property type="evidence" value="ECO:0007669"/>
    <property type="project" value="InterPro"/>
</dbReference>
<dbReference type="PANTHER" id="PTHR43280">
    <property type="entry name" value="ARAC-FAMILY TRANSCRIPTIONAL REGULATOR"/>
    <property type="match status" value="1"/>
</dbReference>